<proteinExistence type="predicted"/>
<dbReference type="PROSITE" id="PS50022">
    <property type="entry name" value="FA58C_3"/>
    <property type="match status" value="1"/>
</dbReference>
<dbReference type="AlphaFoldDB" id="A0A2B4REU0"/>
<evidence type="ECO:0000256" key="1">
    <source>
        <dbReference type="SAM" id="SignalP"/>
    </source>
</evidence>
<dbReference type="InterPro" id="IPR000421">
    <property type="entry name" value="FA58C"/>
</dbReference>
<dbReference type="PANTHER" id="PTHR24543">
    <property type="entry name" value="MULTICOPPER OXIDASE-RELATED"/>
    <property type="match status" value="1"/>
</dbReference>
<dbReference type="EMBL" id="LSMT01000713">
    <property type="protein sequence ID" value="PFX14898.1"/>
    <property type="molecule type" value="Genomic_DNA"/>
</dbReference>
<keyword evidence="4" id="KW-1185">Reference proteome</keyword>
<dbReference type="Pfam" id="PF00754">
    <property type="entry name" value="F5_F8_type_C"/>
    <property type="match status" value="1"/>
</dbReference>
<reference evidence="4" key="1">
    <citation type="journal article" date="2017" name="bioRxiv">
        <title>Comparative analysis of the genomes of Stylophora pistillata and Acropora digitifera provides evidence for extensive differences between species of corals.</title>
        <authorList>
            <person name="Voolstra C.R."/>
            <person name="Li Y."/>
            <person name="Liew Y.J."/>
            <person name="Baumgarten S."/>
            <person name="Zoccola D."/>
            <person name="Flot J.-F."/>
            <person name="Tambutte S."/>
            <person name="Allemand D."/>
            <person name="Aranda M."/>
        </authorList>
    </citation>
    <scope>NUCLEOTIDE SEQUENCE [LARGE SCALE GENOMIC DNA]</scope>
</reference>
<gene>
    <name evidence="3" type="primary">DDR2</name>
    <name evidence="3" type="ORF">AWC38_SpisGene20908</name>
</gene>
<dbReference type="PROSITE" id="PS01285">
    <property type="entry name" value="FA58C_1"/>
    <property type="match status" value="1"/>
</dbReference>
<feature type="chain" id="PRO_5012835054" evidence="1">
    <location>
        <begin position="25"/>
        <end position="132"/>
    </location>
</feature>
<dbReference type="SUPFAM" id="SSF49785">
    <property type="entry name" value="Galactose-binding domain-like"/>
    <property type="match status" value="1"/>
</dbReference>
<evidence type="ECO:0000259" key="2">
    <source>
        <dbReference type="PROSITE" id="PS50022"/>
    </source>
</evidence>
<dbReference type="OrthoDB" id="5984600at2759"/>
<dbReference type="Gene3D" id="2.60.120.260">
    <property type="entry name" value="Galactose-binding domain-like"/>
    <property type="match status" value="1"/>
</dbReference>
<evidence type="ECO:0000313" key="3">
    <source>
        <dbReference type="EMBL" id="PFX14898.1"/>
    </source>
</evidence>
<dbReference type="InterPro" id="IPR008979">
    <property type="entry name" value="Galactose-bd-like_sf"/>
</dbReference>
<feature type="domain" description="F5/8 type C" evidence="2">
    <location>
        <begin position="26"/>
        <end position="132"/>
    </location>
</feature>
<dbReference type="CDD" id="cd00057">
    <property type="entry name" value="FA58C"/>
    <property type="match status" value="1"/>
</dbReference>
<sequence length="132" mass="14208">MLEFDSELFFRVALFAFLIPVSSGACIDLDLGLGNSKISDGSITASSVQSASTPAKNGRLNYKSGSSWCAGTSKTNPYLQIDLQTLHIICAVSTQGNSQADQWVKTYRLQLSTAGTIWTDYKEGGQVKVECS</sequence>
<organism evidence="3 4">
    <name type="scientific">Stylophora pistillata</name>
    <name type="common">Smooth cauliflower coral</name>
    <dbReference type="NCBI Taxonomy" id="50429"/>
    <lineage>
        <taxon>Eukaryota</taxon>
        <taxon>Metazoa</taxon>
        <taxon>Cnidaria</taxon>
        <taxon>Anthozoa</taxon>
        <taxon>Hexacorallia</taxon>
        <taxon>Scleractinia</taxon>
        <taxon>Astrocoeniina</taxon>
        <taxon>Pocilloporidae</taxon>
        <taxon>Stylophora</taxon>
    </lineage>
</organism>
<keyword evidence="3" id="KW-0675">Receptor</keyword>
<dbReference type="Proteomes" id="UP000225706">
    <property type="component" value="Unassembled WGS sequence"/>
</dbReference>
<keyword evidence="1" id="KW-0732">Signal</keyword>
<accession>A0A2B4REU0</accession>
<protein>
    <submittedName>
        <fullName evidence="3">Discoidin domain-containing receptor 2</fullName>
    </submittedName>
</protein>
<feature type="signal peptide" evidence="1">
    <location>
        <begin position="1"/>
        <end position="24"/>
    </location>
</feature>
<name>A0A2B4REU0_STYPI</name>
<evidence type="ECO:0000313" key="4">
    <source>
        <dbReference type="Proteomes" id="UP000225706"/>
    </source>
</evidence>
<comment type="caution">
    <text evidence="3">The sequence shown here is derived from an EMBL/GenBank/DDBJ whole genome shotgun (WGS) entry which is preliminary data.</text>
</comment>